<dbReference type="InterPro" id="IPR002416">
    <property type="entry name" value="T2SS_protein-GspH"/>
</dbReference>
<keyword evidence="2" id="KW-0488">Methylation</keyword>
<evidence type="ECO:0000256" key="1">
    <source>
        <dbReference type="ARBA" id="ARBA00004167"/>
    </source>
</evidence>
<evidence type="ECO:0000313" key="8">
    <source>
        <dbReference type="Proteomes" id="UP000186102"/>
    </source>
</evidence>
<protein>
    <submittedName>
        <fullName evidence="7">Type II secretory pathway, pseudopilin PulG</fullName>
    </submittedName>
</protein>
<dbReference type="RefSeq" id="WP_075364511.1">
    <property type="nucleotide sequence ID" value="NZ_MLBF01000010.1"/>
</dbReference>
<keyword evidence="3 6" id="KW-0812">Transmembrane</keyword>
<evidence type="ECO:0000256" key="3">
    <source>
        <dbReference type="ARBA" id="ARBA00022692"/>
    </source>
</evidence>
<evidence type="ECO:0000313" key="7">
    <source>
        <dbReference type="EMBL" id="OLN32226.1"/>
    </source>
</evidence>
<dbReference type="GO" id="GO:0015628">
    <property type="term" value="P:protein secretion by the type II secretion system"/>
    <property type="evidence" value="ECO:0007669"/>
    <property type="project" value="InterPro"/>
</dbReference>
<proteinExistence type="predicted"/>
<dbReference type="EMBL" id="MLBF01000010">
    <property type="protein sequence ID" value="OLN32226.1"/>
    <property type="molecule type" value="Genomic_DNA"/>
</dbReference>
<gene>
    <name evidence="7" type="ORF">DSOL_1832</name>
</gene>
<dbReference type="NCBIfam" id="TIGR02532">
    <property type="entry name" value="IV_pilin_GFxxxE"/>
    <property type="match status" value="1"/>
</dbReference>
<dbReference type="Pfam" id="PF07963">
    <property type="entry name" value="N_methyl"/>
    <property type="match status" value="1"/>
</dbReference>
<keyword evidence="8" id="KW-1185">Reference proteome</keyword>
<comment type="caution">
    <text evidence="7">The sequence shown here is derived from an EMBL/GenBank/DDBJ whole genome shotgun (WGS) entry which is preliminary data.</text>
</comment>
<dbReference type="InterPro" id="IPR012902">
    <property type="entry name" value="N_methyl_site"/>
</dbReference>
<dbReference type="GO" id="GO:0015627">
    <property type="term" value="C:type II protein secretion system complex"/>
    <property type="evidence" value="ECO:0007669"/>
    <property type="project" value="InterPro"/>
</dbReference>
<accession>A0A1Q8QY31</accession>
<dbReference type="STRING" id="1888891.DSOL_1832"/>
<organism evidence="7 8">
    <name type="scientific">Desulfosporosinus metallidurans</name>
    <dbReference type="NCBI Taxonomy" id="1888891"/>
    <lineage>
        <taxon>Bacteria</taxon>
        <taxon>Bacillati</taxon>
        <taxon>Bacillota</taxon>
        <taxon>Clostridia</taxon>
        <taxon>Eubacteriales</taxon>
        <taxon>Desulfitobacteriaceae</taxon>
        <taxon>Desulfosporosinus</taxon>
    </lineage>
</organism>
<dbReference type="OrthoDB" id="1797184at2"/>
<evidence type="ECO:0000256" key="4">
    <source>
        <dbReference type="ARBA" id="ARBA00022989"/>
    </source>
</evidence>
<keyword evidence="5 6" id="KW-0472">Membrane</keyword>
<evidence type="ECO:0000256" key="2">
    <source>
        <dbReference type="ARBA" id="ARBA00022481"/>
    </source>
</evidence>
<dbReference type="AlphaFoldDB" id="A0A1Q8QY31"/>
<evidence type="ECO:0000256" key="5">
    <source>
        <dbReference type="ARBA" id="ARBA00023136"/>
    </source>
</evidence>
<feature type="transmembrane region" description="Helical" evidence="6">
    <location>
        <begin position="12"/>
        <end position="35"/>
    </location>
</feature>
<dbReference type="PRINTS" id="PR00885">
    <property type="entry name" value="BCTERIALGSPH"/>
</dbReference>
<keyword evidence="4 6" id="KW-1133">Transmembrane helix</keyword>
<comment type="subcellular location">
    <subcellularLocation>
        <location evidence="1">Membrane</location>
        <topology evidence="1">Single-pass membrane protein</topology>
    </subcellularLocation>
</comment>
<reference evidence="7 8" key="1">
    <citation type="submission" date="2016-09" db="EMBL/GenBank/DDBJ databases">
        <title>Complete genome of Desulfosporosinus sp. OL.</title>
        <authorList>
            <person name="Mardanov A."/>
            <person name="Beletsky A."/>
            <person name="Panova A."/>
            <person name="Karnachuk O."/>
            <person name="Ravin N."/>
        </authorList>
    </citation>
    <scope>NUCLEOTIDE SEQUENCE [LARGE SCALE GENOMIC DNA]</scope>
    <source>
        <strain evidence="7 8">OL</strain>
    </source>
</reference>
<dbReference type="GO" id="GO:0016020">
    <property type="term" value="C:membrane"/>
    <property type="evidence" value="ECO:0007669"/>
    <property type="project" value="UniProtKB-SubCell"/>
</dbReference>
<sequence length="148" mass="16882">MKRDERARGNDRGFTLLEMLLVLVLLAGSGFVLLIKLPVNLEKERLTFATTQLLEDIRDTRQAALAENNWYSIKFYYQIGDQHYQIFRQGTRVKDVYYKEGIQLFGGPKELSFSAIGRGVGATIILTNSKGERRSIIVAPVGMRIREK</sequence>
<evidence type="ECO:0000256" key="6">
    <source>
        <dbReference type="SAM" id="Phobius"/>
    </source>
</evidence>
<dbReference type="Proteomes" id="UP000186102">
    <property type="component" value="Unassembled WGS sequence"/>
</dbReference>
<name>A0A1Q8QY31_9FIRM</name>